<accession>A0A484MSH8</accession>
<dbReference type="EMBL" id="OOIL02004257">
    <property type="protein sequence ID" value="VFQ90998.1"/>
    <property type="molecule type" value="Genomic_DNA"/>
</dbReference>
<gene>
    <name evidence="1" type="ORF">CCAM_LOCUS32774</name>
</gene>
<sequence>MGSAIERTDTAVQRQGYAMQVYFDRVNYVPPLYQPTFLRQDYTPFENNESYIASSSPDDEEIDEDVIDVELKIMKTSRTRMKKVIMF</sequence>
<dbReference type="Proteomes" id="UP000595140">
    <property type="component" value="Unassembled WGS sequence"/>
</dbReference>
<evidence type="ECO:0000313" key="2">
    <source>
        <dbReference type="Proteomes" id="UP000595140"/>
    </source>
</evidence>
<keyword evidence="2" id="KW-1185">Reference proteome</keyword>
<name>A0A484MSH8_9ASTE</name>
<dbReference type="AlphaFoldDB" id="A0A484MSH8"/>
<protein>
    <submittedName>
        <fullName evidence="1">Uncharacterized protein</fullName>
    </submittedName>
</protein>
<proteinExistence type="predicted"/>
<reference evidence="1 2" key="1">
    <citation type="submission" date="2018-04" db="EMBL/GenBank/DDBJ databases">
        <authorList>
            <person name="Vogel A."/>
        </authorList>
    </citation>
    <scope>NUCLEOTIDE SEQUENCE [LARGE SCALE GENOMIC DNA]</scope>
</reference>
<evidence type="ECO:0000313" key="1">
    <source>
        <dbReference type="EMBL" id="VFQ90998.1"/>
    </source>
</evidence>
<organism evidence="1 2">
    <name type="scientific">Cuscuta campestris</name>
    <dbReference type="NCBI Taxonomy" id="132261"/>
    <lineage>
        <taxon>Eukaryota</taxon>
        <taxon>Viridiplantae</taxon>
        <taxon>Streptophyta</taxon>
        <taxon>Embryophyta</taxon>
        <taxon>Tracheophyta</taxon>
        <taxon>Spermatophyta</taxon>
        <taxon>Magnoliopsida</taxon>
        <taxon>eudicotyledons</taxon>
        <taxon>Gunneridae</taxon>
        <taxon>Pentapetalae</taxon>
        <taxon>asterids</taxon>
        <taxon>lamiids</taxon>
        <taxon>Solanales</taxon>
        <taxon>Convolvulaceae</taxon>
        <taxon>Cuscuteae</taxon>
        <taxon>Cuscuta</taxon>
        <taxon>Cuscuta subgen. Grammica</taxon>
        <taxon>Cuscuta sect. Cleistogrammica</taxon>
    </lineage>
</organism>